<organism evidence="1 2">
    <name type="scientific">Lasius niger</name>
    <name type="common">Black garden ant</name>
    <dbReference type="NCBI Taxonomy" id="67767"/>
    <lineage>
        <taxon>Eukaryota</taxon>
        <taxon>Metazoa</taxon>
        <taxon>Ecdysozoa</taxon>
        <taxon>Arthropoda</taxon>
        <taxon>Hexapoda</taxon>
        <taxon>Insecta</taxon>
        <taxon>Pterygota</taxon>
        <taxon>Neoptera</taxon>
        <taxon>Endopterygota</taxon>
        <taxon>Hymenoptera</taxon>
        <taxon>Apocrita</taxon>
        <taxon>Aculeata</taxon>
        <taxon>Formicoidea</taxon>
        <taxon>Formicidae</taxon>
        <taxon>Formicinae</taxon>
        <taxon>Lasius</taxon>
        <taxon>Lasius</taxon>
    </lineage>
</organism>
<evidence type="ECO:0000313" key="1">
    <source>
        <dbReference type="EMBL" id="KMQ98145.1"/>
    </source>
</evidence>
<dbReference type="AlphaFoldDB" id="A0A0J7P0J2"/>
<dbReference type="STRING" id="67767.A0A0J7P0J2"/>
<comment type="caution">
    <text evidence="1">The sequence shown here is derived from an EMBL/GenBank/DDBJ whole genome shotgun (WGS) entry which is preliminary data.</text>
</comment>
<gene>
    <name evidence="1" type="ORF">RF55_1499</name>
</gene>
<dbReference type="EMBL" id="LBMM01000519">
    <property type="protein sequence ID" value="KMQ98145.1"/>
    <property type="molecule type" value="Genomic_DNA"/>
</dbReference>
<proteinExistence type="predicted"/>
<evidence type="ECO:0000313" key="2">
    <source>
        <dbReference type="Proteomes" id="UP000036403"/>
    </source>
</evidence>
<name>A0A0J7P0J2_LASNI</name>
<accession>A0A0J7P0J2</accession>
<keyword evidence="2" id="KW-1185">Reference proteome</keyword>
<reference evidence="1 2" key="1">
    <citation type="submission" date="2015-04" db="EMBL/GenBank/DDBJ databases">
        <title>Lasius niger genome sequencing.</title>
        <authorList>
            <person name="Konorov E.A."/>
            <person name="Nikitin M.A."/>
            <person name="Kirill M.V."/>
            <person name="Chang P."/>
        </authorList>
    </citation>
    <scope>NUCLEOTIDE SEQUENCE [LARGE SCALE GENOMIC DNA]</scope>
    <source>
        <tissue evidence="1">Whole</tissue>
    </source>
</reference>
<dbReference type="Proteomes" id="UP000036403">
    <property type="component" value="Unassembled WGS sequence"/>
</dbReference>
<protein>
    <submittedName>
        <fullName evidence="1">Uncharacterized protein</fullName>
    </submittedName>
</protein>
<sequence length="151" mass="16749">MVHRQLEFTCAFGEIIRFDNEIFTTSQCGRFSQFIRSESFLFSTSRNTVEEADGAPSLSIDPAPLNMAPGVAFVLSLILVIGHLQEGPGSLAKTFTFPEYPYKETTKNVSWTYNSSDLSLTSGTCLNADTGYGEQPSFKGVALLQHRERQH</sequence>
<dbReference type="OrthoDB" id="1915375at2759"/>
<dbReference type="PaxDb" id="67767-A0A0J7P0J2"/>